<dbReference type="VEuPathDB" id="TriTrypDB:TcIL3000_8_1290"/>
<reference evidence="2" key="1">
    <citation type="journal article" date="2012" name="Proc. Natl. Acad. Sci. U.S.A.">
        <title>Antigenic diversity is generated by distinct evolutionary mechanisms in African trypanosome species.</title>
        <authorList>
            <person name="Jackson A.P."/>
            <person name="Berry A."/>
            <person name="Aslett M."/>
            <person name="Allison H.C."/>
            <person name="Burton P."/>
            <person name="Vavrova-Anderson J."/>
            <person name="Brown R."/>
            <person name="Browne H."/>
            <person name="Corton N."/>
            <person name="Hauser H."/>
            <person name="Gamble J."/>
            <person name="Gilderthorp R."/>
            <person name="Marcello L."/>
            <person name="McQuillan J."/>
            <person name="Otto T.D."/>
            <person name="Quail M.A."/>
            <person name="Sanders M.J."/>
            <person name="van Tonder A."/>
            <person name="Ginger M.L."/>
            <person name="Field M.C."/>
            <person name="Barry J.D."/>
            <person name="Hertz-Fowler C."/>
            <person name="Berriman M."/>
        </authorList>
    </citation>
    <scope>NUCLEOTIDE SEQUENCE</scope>
    <source>
        <strain evidence="2">IL3000</strain>
    </source>
</reference>
<feature type="compositionally biased region" description="Gly residues" evidence="1">
    <location>
        <begin position="32"/>
        <end position="54"/>
    </location>
</feature>
<dbReference type="AlphaFoldDB" id="G0URA2"/>
<feature type="region of interest" description="Disordered" evidence="1">
    <location>
        <begin position="26"/>
        <end position="143"/>
    </location>
</feature>
<proteinExistence type="predicted"/>
<evidence type="ECO:0000256" key="1">
    <source>
        <dbReference type="SAM" id="MobiDB-lite"/>
    </source>
</evidence>
<organism evidence="2">
    <name type="scientific">Trypanosoma congolense (strain IL3000)</name>
    <dbReference type="NCBI Taxonomy" id="1068625"/>
    <lineage>
        <taxon>Eukaryota</taxon>
        <taxon>Discoba</taxon>
        <taxon>Euglenozoa</taxon>
        <taxon>Kinetoplastea</taxon>
        <taxon>Metakinetoplastina</taxon>
        <taxon>Trypanosomatida</taxon>
        <taxon>Trypanosomatidae</taxon>
        <taxon>Trypanosoma</taxon>
        <taxon>Nannomonas</taxon>
    </lineage>
</organism>
<feature type="compositionally biased region" description="Basic and acidic residues" evidence="1">
    <location>
        <begin position="132"/>
        <end position="143"/>
    </location>
</feature>
<accession>G0URA2</accession>
<evidence type="ECO:0000313" key="2">
    <source>
        <dbReference type="EMBL" id="CCC91913.1"/>
    </source>
</evidence>
<protein>
    <submittedName>
        <fullName evidence="2">Uncharacterized protein TCIL3000_8_1290</fullName>
    </submittedName>
</protein>
<sequence length="143" mass="15166">MDPSKTVRDLMDILRRVNQEIPPELYALANRPGGGGNSGRRGGYGGRRGGGGFGRPVMHYGAPGRMSAPVYGHDPRGVSPRFQPHMDAGGVAGASGGCWMGGATNPQSRPPYHPVYGGNKRTRESPSGLYSDPHRRPPEGGHH</sequence>
<name>G0URA2_TRYCI</name>
<gene>
    <name evidence="2" type="ORF">TCIL3000_8_1290</name>
</gene>
<feature type="compositionally biased region" description="Gly residues" evidence="1">
    <location>
        <begin position="90"/>
        <end position="100"/>
    </location>
</feature>
<dbReference type="EMBL" id="HE575321">
    <property type="protein sequence ID" value="CCC91913.1"/>
    <property type="molecule type" value="Genomic_DNA"/>
</dbReference>